<dbReference type="Proteomes" id="UP001605036">
    <property type="component" value="Unassembled WGS sequence"/>
</dbReference>
<comment type="caution">
    <text evidence="1">The sequence shown here is derived from an EMBL/GenBank/DDBJ whole genome shotgun (WGS) entry which is preliminary data.</text>
</comment>
<accession>A0ABD1ZA86</accession>
<keyword evidence="2" id="KW-1185">Reference proteome</keyword>
<evidence type="ECO:0000313" key="1">
    <source>
        <dbReference type="EMBL" id="KAL2644633.1"/>
    </source>
</evidence>
<dbReference type="EMBL" id="JBHFFA010000002">
    <property type="protein sequence ID" value="KAL2644633.1"/>
    <property type="molecule type" value="Genomic_DNA"/>
</dbReference>
<protein>
    <submittedName>
        <fullName evidence="1">Uncharacterized protein</fullName>
    </submittedName>
</protein>
<proteinExistence type="predicted"/>
<organism evidence="1 2">
    <name type="scientific">Riccia fluitans</name>
    <dbReference type="NCBI Taxonomy" id="41844"/>
    <lineage>
        <taxon>Eukaryota</taxon>
        <taxon>Viridiplantae</taxon>
        <taxon>Streptophyta</taxon>
        <taxon>Embryophyta</taxon>
        <taxon>Marchantiophyta</taxon>
        <taxon>Marchantiopsida</taxon>
        <taxon>Marchantiidae</taxon>
        <taxon>Marchantiales</taxon>
        <taxon>Ricciaceae</taxon>
        <taxon>Riccia</taxon>
    </lineage>
</organism>
<gene>
    <name evidence="1" type="ORF">R1flu_012220</name>
</gene>
<reference evidence="1 2" key="1">
    <citation type="submission" date="2024-09" db="EMBL/GenBank/DDBJ databases">
        <title>Chromosome-scale assembly of Riccia fluitans.</title>
        <authorList>
            <person name="Paukszto L."/>
            <person name="Sawicki J."/>
            <person name="Karawczyk K."/>
            <person name="Piernik-Szablinska J."/>
            <person name="Szczecinska M."/>
            <person name="Mazdziarz M."/>
        </authorList>
    </citation>
    <scope>NUCLEOTIDE SEQUENCE [LARGE SCALE GENOMIC DNA]</scope>
    <source>
        <strain evidence="1">Rf_01</strain>
        <tissue evidence="1">Aerial parts of the thallus</tissue>
    </source>
</reference>
<sequence length="99" mass="11667">MRNEKIRSRLGFGHAFEENARSWETERRTEVREVKDGAVERAAYLSVDMDGWLAGRCSCCIHYFSAYYYCCSSYLAENCHRSRQTKNRGQSRERKLRAT</sequence>
<evidence type="ECO:0000313" key="2">
    <source>
        <dbReference type="Proteomes" id="UP001605036"/>
    </source>
</evidence>
<dbReference type="AlphaFoldDB" id="A0ABD1ZA86"/>
<name>A0ABD1ZA86_9MARC</name>